<dbReference type="SUPFAM" id="SSF55816">
    <property type="entry name" value="5'-nucleotidase (syn. UDP-sugar hydrolase), C-terminal domain"/>
    <property type="match status" value="1"/>
</dbReference>
<gene>
    <name evidence="8" type="ORF">J4H92_09900</name>
</gene>
<proteinExistence type="predicted"/>
<organism evidence="8 9">
    <name type="scientific">Leucobacter weissii</name>
    <dbReference type="NCBI Taxonomy" id="1983706"/>
    <lineage>
        <taxon>Bacteria</taxon>
        <taxon>Bacillati</taxon>
        <taxon>Actinomycetota</taxon>
        <taxon>Actinomycetes</taxon>
        <taxon>Micrococcales</taxon>
        <taxon>Microbacteriaceae</taxon>
        <taxon>Leucobacter</taxon>
    </lineage>
</organism>
<dbReference type="Pfam" id="PF00149">
    <property type="entry name" value="Metallophos"/>
    <property type="match status" value="1"/>
</dbReference>
<comment type="caution">
    <text evidence="8">The sequence shown here is derived from an EMBL/GenBank/DDBJ whole genome shotgun (WGS) entry which is preliminary data.</text>
</comment>
<evidence type="ECO:0000313" key="9">
    <source>
        <dbReference type="Proteomes" id="UP000664382"/>
    </source>
</evidence>
<dbReference type="Proteomes" id="UP000664382">
    <property type="component" value="Unassembled WGS sequence"/>
</dbReference>
<keyword evidence="1 3" id="KW-0732">Signal</keyword>
<dbReference type="PANTHER" id="PTHR46928:SF1">
    <property type="entry name" value="MESENCHYME-SPECIFIC CELL SURFACE GLYCOPROTEIN"/>
    <property type="match status" value="1"/>
</dbReference>
<dbReference type="GO" id="GO:0016787">
    <property type="term" value="F:hydrolase activity"/>
    <property type="evidence" value="ECO:0007669"/>
    <property type="project" value="InterPro"/>
</dbReference>
<sequence>MSMLTKQTRRASASAVALTLALGAAVVPAHAALAAVVPAPIVHSADDAKLSLEAIGTFETGVFDASAAEIVQAHGDRLFVVNAQAGAVDVLDYSDPSQIVKLYTITSTGVANSVAIREDGLGAIAFQADTKTAAGHVLFFDATAGTATPLGTVTVGALPDNVVFSEDGAFALTANEGEPADDFSSDPEGSVSVIGLPGELAAPAQSDVRTADFNDFEAGGSKTLPAGVRVFGPTPHGADKPVSRNLEPEYITVDGDTAYVALQEANAIAKVDIAQAEITEVLDLGRKDHGAAGNGIDPSDQGTTVDIRTFEGLKGIYMPDGIASYQAGGETYLVTANEGDAREWGSYVEGARAGSLTLCADSPLVGKLGNTDLGRLNVSKEEGLNAAGTCYEELHAFGARSFSIWGADGTQVFDSGDQLERITLAANPDYFNSNHTAANRKNRSDDKGPEPENLAIGQIGAGTYAFVGLERVGGVVVYDITDPAESKFVTYVNNRDFTKAANSAAAGDLGAEGLAFIPAADSATGTPLLAVGNEVSGTTTLFEITDLFPELQILTINDFHGRLEAGLSNGEVGAAGVAGAVNAHREQNVNTLFVSAGDNIGASTFPSFIAQDNPSIDVLREAGLDLSAVGNHEFDQGFADLTDRVLPRFGGDEFGLGANVYLKGTQTPALKEFEVKTVDGVRVAFIGTVTEQTAAMVSPTGIAGIEFGDQLAAANRVAGKIVRDDLADAIVLLTHEGSAVSDCSAIAGERSQYGKLVREASTYIDAIVSAHTHQRYACEIAGPSGAERPVIQAHQYGTTLGKLDLVYDRAADKLVSAEGETVSLTRKDGTNNVPVFPSDERIKAIVDSAVEEAAEAGKVQVGEISGDILRGKTSEGSEDRGIESTLGNLVADVYLWATSNDAYAGTKAQIGLMNPGGLRADLAYGADGTVSYRAAANVQPFANTLVTLELTGAQLRQVLEEQWQPEGSSRPKLHLGISDGLSYGYDPEAPRGERVQTIRFEGEDVQDADTFTVVTNSFLAAGGDNFVTLAEGTERTDTGQIDLAATVEYFKSHDTVDPAPLGRAVVGDLEPGVVEPAVSVKAKSSSLKYGQANSATATVTADGRPATGKVQVLFAGKSVKTLELSNGKATIALPKTTRPGSQRLTAKYLGSEGVSAGEASTTVRIAKAKPTVSASLAKKSVKRSQKAKIRVTVKLPGASGVYASGKVRVLSGKKTVKTVSLAASRKGKVTVTLPKLKKGSHKLRVQLPATSTQLTAQSKQLTLRVR</sequence>
<dbReference type="InterPro" id="IPR032109">
    <property type="entry name" value="Big_3_5"/>
</dbReference>
<evidence type="ECO:0000259" key="6">
    <source>
        <dbReference type="Pfam" id="PF16640"/>
    </source>
</evidence>
<feature type="region of interest" description="Disordered" evidence="2">
    <location>
        <begin position="433"/>
        <end position="452"/>
    </location>
</feature>
<dbReference type="Pfam" id="PF02872">
    <property type="entry name" value="5_nucleotid_C"/>
    <property type="match status" value="1"/>
</dbReference>
<dbReference type="GO" id="GO:0005975">
    <property type="term" value="P:carbohydrate metabolic process"/>
    <property type="evidence" value="ECO:0007669"/>
    <property type="project" value="UniProtKB-ARBA"/>
</dbReference>
<protein>
    <submittedName>
        <fullName evidence="8">Choice-of-anchor I family protein</fullName>
    </submittedName>
</protein>
<dbReference type="Gene3D" id="3.90.780.10">
    <property type="entry name" value="5'-Nucleotidase, C-terminal domain"/>
    <property type="match status" value="1"/>
</dbReference>
<dbReference type="InterPro" id="IPR006179">
    <property type="entry name" value="5_nucleotidase/apyrase"/>
</dbReference>
<dbReference type="InterPro" id="IPR029052">
    <property type="entry name" value="Metallo-depent_PP-like"/>
</dbReference>
<evidence type="ECO:0000259" key="4">
    <source>
        <dbReference type="Pfam" id="PF00149"/>
    </source>
</evidence>
<dbReference type="AlphaFoldDB" id="A0A939MK67"/>
<feature type="signal peptide" evidence="3">
    <location>
        <begin position="1"/>
        <end position="31"/>
    </location>
</feature>
<dbReference type="InterPro" id="IPR015943">
    <property type="entry name" value="WD40/YVTN_repeat-like_dom_sf"/>
</dbReference>
<evidence type="ECO:0000256" key="2">
    <source>
        <dbReference type="SAM" id="MobiDB-lite"/>
    </source>
</evidence>
<dbReference type="SUPFAM" id="SSF56300">
    <property type="entry name" value="Metallo-dependent phosphatases"/>
    <property type="match status" value="1"/>
</dbReference>
<dbReference type="Gene3D" id="2.60.40.10">
    <property type="entry name" value="Immunoglobulins"/>
    <property type="match status" value="1"/>
</dbReference>
<dbReference type="InterPro" id="IPR004843">
    <property type="entry name" value="Calcineurin-like_PHP"/>
</dbReference>
<evidence type="ECO:0000259" key="5">
    <source>
        <dbReference type="Pfam" id="PF02872"/>
    </source>
</evidence>
<evidence type="ECO:0000256" key="3">
    <source>
        <dbReference type="SAM" id="SignalP"/>
    </source>
</evidence>
<reference evidence="8" key="1">
    <citation type="submission" date="2021-03" db="EMBL/GenBank/DDBJ databases">
        <title>Leucobacter chromiisoli sp. nov., isolated from chromium-containing soil of chemical plant.</title>
        <authorList>
            <person name="Xu Z."/>
        </authorList>
    </citation>
    <scope>NUCLEOTIDE SEQUENCE</scope>
    <source>
        <strain evidence="8">S27</strain>
    </source>
</reference>
<dbReference type="InterPro" id="IPR055188">
    <property type="entry name" value="Choice_anch_I"/>
</dbReference>
<dbReference type="InterPro" id="IPR008334">
    <property type="entry name" value="5'-Nucleotdase_C"/>
</dbReference>
<name>A0A939MK67_9MICO</name>
<dbReference type="Pfam" id="PF16640">
    <property type="entry name" value="Big_3_5"/>
    <property type="match status" value="1"/>
</dbReference>
<feature type="chain" id="PRO_5036676795" evidence="3">
    <location>
        <begin position="32"/>
        <end position="1266"/>
    </location>
</feature>
<dbReference type="InterPro" id="IPR052956">
    <property type="entry name" value="Mesenchyme-surface_protein"/>
</dbReference>
<dbReference type="EMBL" id="JAGDYM010000011">
    <property type="protein sequence ID" value="MBO1902258.1"/>
    <property type="molecule type" value="Genomic_DNA"/>
</dbReference>
<dbReference type="RefSeq" id="WP_208098027.1">
    <property type="nucleotide sequence ID" value="NZ_JAGDYM010000011.1"/>
</dbReference>
<dbReference type="InterPro" id="IPR011045">
    <property type="entry name" value="N2O_reductase_N"/>
</dbReference>
<dbReference type="InterPro" id="IPR013783">
    <property type="entry name" value="Ig-like_fold"/>
</dbReference>
<dbReference type="Gene3D" id="2.130.10.10">
    <property type="entry name" value="YVTN repeat-like/Quinoprotein amine dehydrogenase"/>
    <property type="match status" value="1"/>
</dbReference>
<feature type="domain" description="Calcineurin-like phosphoesterase" evidence="4">
    <location>
        <begin position="552"/>
        <end position="774"/>
    </location>
</feature>
<feature type="domain" description="5'-Nucleotidase C-terminal" evidence="5">
    <location>
        <begin position="875"/>
        <end position="1030"/>
    </location>
</feature>
<dbReference type="Gene3D" id="3.60.21.10">
    <property type="match status" value="1"/>
</dbReference>
<dbReference type="PANTHER" id="PTHR46928">
    <property type="entry name" value="MESENCHYME-SPECIFIC CELL SURFACE GLYCOPROTEIN"/>
    <property type="match status" value="1"/>
</dbReference>
<evidence type="ECO:0000256" key="1">
    <source>
        <dbReference type="ARBA" id="ARBA00022729"/>
    </source>
</evidence>
<keyword evidence="9" id="KW-1185">Reference proteome</keyword>
<feature type="domain" description="Choice-of-anchor I" evidence="7">
    <location>
        <begin position="66"/>
        <end position="544"/>
    </location>
</feature>
<evidence type="ECO:0000313" key="8">
    <source>
        <dbReference type="EMBL" id="MBO1902258.1"/>
    </source>
</evidence>
<dbReference type="Pfam" id="PF22494">
    <property type="entry name" value="choice_anch_I"/>
    <property type="match status" value="1"/>
</dbReference>
<dbReference type="GO" id="GO:0009166">
    <property type="term" value="P:nucleotide catabolic process"/>
    <property type="evidence" value="ECO:0007669"/>
    <property type="project" value="InterPro"/>
</dbReference>
<dbReference type="SUPFAM" id="SSF50974">
    <property type="entry name" value="Nitrous oxide reductase, N-terminal domain"/>
    <property type="match status" value="1"/>
</dbReference>
<dbReference type="PRINTS" id="PR01607">
    <property type="entry name" value="APYRASEFAMLY"/>
</dbReference>
<dbReference type="InterPro" id="IPR036907">
    <property type="entry name" value="5'-Nucleotdase_C_sf"/>
</dbReference>
<feature type="domain" description="Bacterial Ig-like" evidence="6">
    <location>
        <begin position="1081"/>
        <end position="1164"/>
    </location>
</feature>
<evidence type="ECO:0000259" key="7">
    <source>
        <dbReference type="Pfam" id="PF22494"/>
    </source>
</evidence>
<dbReference type="NCBIfam" id="NF038117">
    <property type="entry name" value="choice_anch_I"/>
    <property type="match status" value="1"/>
</dbReference>
<accession>A0A939MK67</accession>